<proteinExistence type="predicted"/>
<sequence length="45" mass="5192">MLIRYRAIELLLISNFLPVIVVSSAGSFKEQQKFAKKTNIHDKIM</sequence>
<dbReference type="AlphaFoldDB" id="A0A0F5I2T6"/>
<dbReference type="Proteomes" id="UP000031563">
    <property type="component" value="Unassembled WGS sequence"/>
</dbReference>
<name>A0A0F5I2T6_BACTR</name>
<keyword evidence="2" id="KW-1185">Reference proteome</keyword>
<evidence type="ECO:0000313" key="1">
    <source>
        <dbReference type="EMBL" id="KKB39846.1"/>
    </source>
</evidence>
<evidence type="ECO:0000313" key="2">
    <source>
        <dbReference type="Proteomes" id="UP000031563"/>
    </source>
</evidence>
<protein>
    <submittedName>
        <fullName evidence="1">Uncharacterized protein</fullName>
    </submittedName>
</protein>
<reference evidence="1" key="1">
    <citation type="submission" date="2015-02" db="EMBL/GenBank/DDBJ databases">
        <title>Genome Assembly of Bacillaceae bacterium MTCC 8252.</title>
        <authorList>
            <person name="Verma A."/>
            <person name="Khatri I."/>
            <person name="Mual P."/>
            <person name="Subramanian S."/>
            <person name="Krishnamurthi S."/>
        </authorList>
    </citation>
    <scope>NUCLEOTIDE SEQUENCE [LARGE SCALE GENOMIC DNA]</scope>
    <source>
        <strain evidence="1">MTCC 8252</strain>
    </source>
</reference>
<organism evidence="1 2">
    <name type="scientific">Bacillus thermotolerans</name>
    <name type="common">Quasibacillus thermotolerans</name>
    <dbReference type="NCBI Taxonomy" id="1221996"/>
    <lineage>
        <taxon>Bacteria</taxon>
        <taxon>Bacillati</taxon>
        <taxon>Bacillota</taxon>
        <taxon>Bacilli</taxon>
        <taxon>Bacillales</taxon>
        <taxon>Bacillaceae</taxon>
        <taxon>Bacillus</taxon>
    </lineage>
</organism>
<accession>A0A0F5I2T6</accession>
<dbReference type="STRING" id="1221996.QY95_02063"/>
<gene>
    <name evidence="1" type="ORF">QY95_02063</name>
</gene>
<dbReference type="EMBL" id="JWIR02000037">
    <property type="protein sequence ID" value="KKB39846.1"/>
    <property type="molecule type" value="Genomic_DNA"/>
</dbReference>
<comment type="caution">
    <text evidence="1">The sequence shown here is derived from an EMBL/GenBank/DDBJ whole genome shotgun (WGS) entry which is preliminary data.</text>
</comment>